<dbReference type="Proteomes" id="UP000434639">
    <property type="component" value="Unassembled WGS sequence"/>
</dbReference>
<evidence type="ECO:0000313" key="1">
    <source>
        <dbReference type="EMBL" id="MTH55554.1"/>
    </source>
</evidence>
<proteinExistence type="predicted"/>
<reference evidence="1 2" key="1">
    <citation type="journal article" date="2017" name="Int. J. Syst. Evol. Microbiol.">
        <title>Bacillus mangrovi sp. nov., isolated from a sediment sample from a mangrove forest.</title>
        <authorList>
            <person name="Gupta V."/>
            <person name="Singh P.K."/>
            <person name="Korpole S."/>
            <person name="Tanuku N.R.S."/>
            <person name="Pinnaka A.K."/>
        </authorList>
    </citation>
    <scope>NUCLEOTIDE SEQUENCE [LARGE SCALE GENOMIC DNA]</scope>
    <source>
        <strain evidence="1 2">KCTC 33872</strain>
    </source>
</reference>
<dbReference type="AlphaFoldDB" id="A0A7X2S8G7"/>
<dbReference type="RefSeq" id="WP_155114051.1">
    <property type="nucleotide sequence ID" value="NZ_WMIB01000032.1"/>
</dbReference>
<keyword evidence="2" id="KW-1185">Reference proteome</keyword>
<sequence length="129" mass="14944">MGFLNFGNKNTDPKIEKKSNLFHRIIKRDKADPFENKRVQINTVEIDSVTPWFQEQLEMLENTEDVKLLVLKKTSELLNDFDLGSNNLLVQCIYNTKTNNIVESQIIDYKTLSDTITSAFNDTDMIVLK</sequence>
<dbReference type="EMBL" id="WMIB01000032">
    <property type="protein sequence ID" value="MTH55554.1"/>
    <property type="molecule type" value="Genomic_DNA"/>
</dbReference>
<organism evidence="1 2">
    <name type="scientific">Metabacillus mangrovi</name>
    <dbReference type="NCBI Taxonomy" id="1491830"/>
    <lineage>
        <taxon>Bacteria</taxon>
        <taxon>Bacillati</taxon>
        <taxon>Bacillota</taxon>
        <taxon>Bacilli</taxon>
        <taxon>Bacillales</taxon>
        <taxon>Bacillaceae</taxon>
        <taxon>Metabacillus</taxon>
    </lineage>
</organism>
<name>A0A7X2S8G7_9BACI</name>
<comment type="caution">
    <text evidence="1">The sequence shown here is derived from an EMBL/GenBank/DDBJ whole genome shotgun (WGS) entry which is preliminary data.</text>
</comment>
<protein>
    <submittedName>
        <fullName evidence="1">Uncharacterized protein</fullName>
    </submittedName>
</protein>
<accession>A0A7X2S8G7</accession>
<gene>
    <name evidence="1" type="ORF">GKZ89_19350</name>
</gene>
<evidence type="ECO:0000313" key="2">
    <source>
        <dbReference type="Proteomes" id="UP000434639"/>
    </source>
</evidence>